<reference evidence="3 4" key="1">
    <citation type="journal article" date="2016" name="Nat. Commun.">
        <title>Thousands of microbial genomes shed light on interconnected biogeochemical processes in an aquifer system.</title>
        <authorList>
            <person name="Anantharaman K."/>
            <person name="Brown C.T."/>
            <person name="Hug L.A."/>
            <person name="Sharon I."/>
            <person name="Castelle C.J."/>
            <person name="Probst A.J."/>
            <person name="Thomas B.C."/>
            <person name="Singh A."/>
            <person name="Wilkins M.J."/>
            <person name="Karaoz U."/>
            <person name="Brodie E.L."/>
            <person name="Williams K.H."/>
            <person name="Hubbard S.S."/>
            <person name="Banfield J.F."/>
        </authorList>
    </citation>
    <scope>NUCLEOTIDE SEQUENCE [LARGE SCALE GENOMIC DNA]</scope>
</reference>
<dbReference type="AlphaFoldDB" id="A0A1F7X799"/>
<comment type="caution">
    <text evidence="3">The sequence shown here is derived from an EMBL/GenBank/DDBJ whole genome shotgun (WGS) entry which is preliminary data.</text>
</comment>
<feature type="signal peptide" evidence="2">
    <location>
        <begin position="1"/>
        <end position="23"/>
    </location>
</feature>
<dbReference type="Proteomes" id="UP000177053">
    <property type="component" value="Unassembled WGS sequence"/>
</dbReference>
<feature type="chain" id="PRO_5009533719" evidence="2">
    <location>
        <begin position="24"/>
        <end position="447"/>
    </location>
</feature>
<feature type="transmembrane region" description="Helical" evidence="1">
    <location>
        <begin position="289"/>
        <end position="311"/>
    </location>
</feature>
<sequence>MKKIISLSLLLVTFFSIKNLALAQDTIDSSSGVSAPSDMVAPYYPPDGSEPGFLGQDHNYTVVFRGNGEAVVSARIVFTNKTDKALNEIKLRVPGVVPKEFSIYQVFKQGYCMRYEVSKCSEYSEPNYYESYWGESKYQKAKYELDVDTLKITLPTSIAVNKSGAFFIYFRTFGYAKKNLFGAYQYVFESLQAEEDIRNLRIGISTDSDLILRGVKGEIDYRFEEPAVANLESSGADVSAQKSVAIDRYVGQIGQGKIIKTASNLASLESYTVKGAYAGNRLKLYGKEITIIFASLVLVFLVFAFIARTVFKKFKKGEKPSGTKDEKANYPSEKVKLLLINSALSFLSSLLITGYTFAVYFIGRVLLDLVGYQYEALLIIFLVIISIVIYLVLFLALPIYLGFKKKVGWAIVTLLLTVLWLLFYLVVSIIIVFIFNNPVSSRPVYPL</sequence>
<keyword evidence="1" id="KW-1133">Transmembrane helix</keyword>
<evidence type="ECO:0000256" key="1">
    <source>
        <dbReference type="SAM" id="Phobius"/>
    </source>
</evidence>
<organism evidence="3 4">
    <name type="scientific">Candidatus Woesebacteria bacterium RBG_16_34_12</name>
    <dbReference type="NCBI Taxonomy" id="1802480"/>
    <lineage>
        <taxon>Bacteria</taxon>
        <taxon>Candidatus Woeseibacteriota</taxon>
    </lineage>
</organism>
<feature type="transmembrane region" description="Helical" evidence="1">
    <location>
        <begin position="374"/>
        <end position="397"/>
    </location>
</feature>
<evidence type="ECO:0000313" key="3">
    <source>
        <dbReference type="EMBL" id="OGM10944.1"/>
    </source>
</evidence>
<protein>
    <submittedName>
        <fullName evidence="3">Uncharacterized protein</fullName>
    </submittedName>
</protein>
<name>A0A1F7X799_9BACT</name>
<dbReference type="EMBL" id="MGFS01000027">
    <property type="protein sequence ID" value="OGM10944.1"/>
    <property type="molecule type" value="Genomic_DNA"/>
</dbReference>
<feature type="transmembrane region" description="Helical" evidence="1">
    <location>
        <begin position="337"/>
        <end position="362"/>
    </location>
</feature>
<keyword evidence="1" id="KW-0812">Transmembrane</keyword>
<feature type="transmembrane region" description="Helical" evidence="1">
    <location>
        <begin position="409"/>
        <end position="435"/>
    </location>
</feature>
<keyword evidence="2" id="KW-0732">Signal</keyword>
<evidence type="ECO:0000256" key="2">
    <source>
        <dbReference type="SAM" id="SignalP"/>
    </source>
</evidence>
<accession>A0A1F7X799</accession>
<evidence type="ECO:0000313" key="4">
    <source>
        <dbReference type="Proteomes" id="UP000177053"/>
    </source>
</evidence>
<keyword evidence="1" id="KW-0472">Membrane</keyword>
<proteinExistence type="predicted"/>
<gene>
    <name evidence="3" type="ORF">A2Z22_03690</name>
</gene>